<evidence type="ECO:0000313" key="2">
    <source>
        <dbReference type="Proteomes" id="UP001055072"/>
    </source>
</evidence>
<name>A0ACB8TWR7_9APHY</name>
<reference evidence="1" key="1">
    <citation type="journal article" date="2021" name="Environ. Microbiol.">
        <title>Gene family expansions and transcriptome signatures uncover fungal adaptations to wood decay.</title>
        <authorList>
            <person name="Hage H."/>
            <person name="Miyauchi S."/>
            <person name="Viragh M."/>
            <person name="Drula E."/>
            <person name="Min B."/>
            <person name="Chaduli D."/>
            <person name="Navarro D."/>
            <person name="Favel A."/>
            <person name="Norest M."/>
            <person name="Lesage-Meessen L."/>
            <person name="Balint B."/>
            <person name="Merenyi Z."/>
            <person name="de Eugenio L."/>
            <person name="Morin E."/>
            <person name="Martinez A.T."/>
            <person name="Baldrian P."/>
            <person name="Stursova M."/>
            <person name="Martinez M.J."/>
            <person name="Novotny C."/>
            <person name="Magnuson J.K."/>
            <person name="Spatafora J.W."/>
            <person name="Maurice S."/>
            <person name="Pangilinan J."/>
            <person name="Andreopoulos W."/>
            <person name="LaButti K."/>
            <person name="Hundley H."/>
            <person name="Na H."/>
            <person name="Kuo A."/>
            <person name="Barry K."/>
            <person name="Lipzen A."/>
            <person name="Henrissat B."/>
            <person name="Riley R."/>
            <person name="Ahrendt S."/>
            <person name="Nagy L.G."/>
            <person name="Grigoriev I.V."/>
            <person name="Martin F."/>
            <person name="Rosso M.N."/>
        </authorList>
    </citation>
    <scope>NUCLEOTIDE SEQUENCE</scope>
    <source>
        <strain evidence="1">CBS 384.51</strain>
    </source>
</reference>
<evidence type="ECO:0000313" key="1">
    <source>
        <dbReference type="EMBL" id="KAI0086453.1"/>
    </source>
</evidence>
<proteinExistence type="predicted"/>
<accession>A0ACB8TWR7</accession>
<keyword evidence="2" id="KW-1185">Reference proteome</keyword>
<dbReference type="EMBL" id="MU274923">
    <property type="protein sequence ID" value="KAI0086453.1"/>
    <property type="molecule type" value="Genomic_DNA"/>
</dbReference>
<organism evidence="1 2">
    <name type="scientific">Irpex rosettiformis</name>
    <dbReference type="NCBI Taxonomy" id="378272"/>
    <lineage>
        <taxon>Eukaryota</taxon>
        <taxon>Fungi</taxon>
        <taxon>Dikarya</taxon>
        <taxon>Basidiomycota</taxon>
        <taxon>Agaricomycotina</taxon>
        <taxon>Agaricomycetes</taxon>
        <taxon>Polyporales</taxon>
        <taxon>Irpicaceae</taxon>
        <taxon>Irpex</taxon>
    </lineage>
</organism>
<feature type="non-terminal residue" evidence="1">
    <location>
        <position position="102"/>
    </location>
</feature>
<gene>
    <name evidence="1" type="ORF">BDY19DRAFT_861491</name>
</gene>
<protein>
    <submittedName>
        <fullName evidence="1">Uncharacterized protein</fullName>
    </submittedName>
</protein>
<feature type="non-terminal residue" evidence="1">
    <location>
        <position position="1"/>
    </location>
</feature>
<comment type="caution">
    <text evidence="1">The sequence shown here is derived from an EMBL/GenBank/DDBJ whole genome shotgun (WGS) entry which is preliminary data.</text>
</comment>
<sequence>FVCETCGHVCKATRKVDFRRHVNTHYPSMVSGATICCGIPVEQRNIGQWRGKISANAPIKTFFGRQMVGGCGRIFSRMDALHRHIELQSNTCVGDVKGVWHP</sequence>
<dbReference type="Proteomes" id="UP001055072">
    <property type="component" value="Unassembled WGS sequence"/>
</dbReference>